<evidence type="ECO:0000313" key="2">
    <source>
        <dbReference type="EMBL" id="EYE90863.1"/>
    </source>
</evidence>
<dbReference type="HOGENOM" id="CLU_1034326_0_0_1"/>
<evidence type="ECO:0000256" key="1">
    <source>
        <dbReference type="SAM" id="MobiDB-lite"/>
    </source>
</evidence>
<feature type="compositionally biased region" description="Polar residues" evidence="1">
    <location>
        <begin position="35"/>
        <end position="48"/>
    </location>
</feature>
<sequence>MARDPAPKPPRWLYQEIQDASRTEIHIQPRRKATATPQGPGTSLSFMPQPQEADLELPRWQQEQPQTQRVSSQFTETVSPSDFQPWEREDCLSPALMSQDHAWQPSVPTTSSQQQQVKTQCSLQRPEQRRSRQIPSQFYETVGPREFGSWKRLNHFNQATQNYHVWQSPAPTTSSQQQQYDTQYLLGQGIEKMRQNHQSQTQQEQLRDERERNLQQCLDNMRMKYQLQTQQAQYNIQSSPEAFRSPILRACPSSDEDEASAIFDGYHYV</sequence>
<feature type="region of interest" description="Disordered" evidence="1">
    <location>
        <begin position="22"/>
        <end position="86"/>
    </location>
</feature>
<dbReference type="Proteomes" id="UP000019804">
    <property type="component" value="Unassembled WGS sequence"/>
</dbReference>
<feature type="region of interest" description="Disordered" evidence="1">
    <location>
        <begin position="100"/>
        <end position="138"/>
    </location>
</feature>
<proteinExistence type="predicted"/>
<keyword evidence="3" id="KW-1185">Reference proteome</keyword>
<feature type="compositionally biased region" description="Low complexity" evidence="1">
    <location>
        <begin position="104"/>
        <end position="120"/>
    </location>
</feature>
<dbReference type="EMBL" id="KK088452">
    <property type="protein sequence ID" value="EYE90863.1"/>
    <property type="molecule type" value="Genomic_DNA"/>
</dbReference>
<evidence type="ECO:0000313" key="3">
    <source>
        <dbReference type="Proteomes" id="UP000019804"/>
    </source>
</evidence>
<accession>A0A017S1D2</accession>
<protein>
    <submittedName>
        <fullName evidence="2">Uncharacterized protein</fullName>
    </submittedName>
</protein>
<dbReference type="OrthoDB" id="10450465at2759"/>
<name>A0A017S1D2_ASPRC</name>
<gene>
    <name evidence="2" type="ORF">EURHEDRAFT_381604</name>
</gene>
<organism evidence="2 3">
    <name type="scientific">Aspergillus ruber (strain CBS 135680)</name>
    <dbReference type="NCBI Taxonomy" id="1388766"/>
    <lineage>
        <taxon>Eukaryota</taxon>
        <taxon>Fungi</taxon>
        <taxon>Dikarya</taxon>
        <taxon>Ascomycota</taxon>
        <taxon>Pezizomycotina</taxon>
        <taxon>Eurotiomycetes</taxon>
        <taxon>Eurotiomycetidae</taxon>
        <taxon>Eurotiales</taxon>
        <taxon>Aspergillaceae</taxon>
        <taxon>Aspergillus</taxon>
        <taxon>Aspergillus subgen. Aspergillus</taxon>
    </lineage>
</organism>
<feature type="compositionally biased region" description="Polar residues" evidence="1">
    <location>
        <begin position="61"/>
        <end position="82"/>
    </location>
</feature>
<dbReference type="RefSeq" id="XP_040634553.1">
    <property type="nucleotide sequence ID" value="XM_040779431.1"/>
</dbReference>
<reference evidence="3" key="1">
    <citation type="journal article" date="2014" name="Nat. Commun.">
        <title>Genomic adaptations of the halophilic Dead Sea filamentous fungus Eurotium rubrum.</title>
        <authorList>
            <person name="Kis-Papo T."/>
            <person name="Weig A.R."/>
            <person name="Riley R."/>
            <person name="Persoh D."/>
            <person name="Salamov A."/>
            <person name="Sun H."/>
            <person name="Lipzen A."/>
            <person name="Wasser S.P."/>
            <person name="Rambold G."/>
            <person name="Grigoriev I.V."/>
            <person name="Nevo E."/>
        </authorList>
    </citation>
    <scope>NUCLEOTIDE SEQUENCE [LARGE SCALE GENOMIC DNA]</scope>
    <source>
        <strain evidence="3">CBS 135680</strain>
    </source>
</reference>
<dbReference type="AlphaFoldDB" id="A0A017S1D2"/>
<dbReference type="GeneID" id="63694555"/>